<evidence type="ECO:0000256" key="5">
    <source>
        <dbReference type="ARBA" id="ARBA00023049"/>
    </source>
</evidence>
<evidence type="ECO:0000256" key="8">
    <source>
        <dbReference type="RuleBase" id="RU361183"/>
    </source>
</evidence>
<dbReference type="InterPro" id="IPR000884">
    <property type="entry name" value="TSP1_rpt"/>
</dbReference>
<dbReference type="PRINTS" id="PR00480">
    <property type="entry name" value="ASTACIN"/>
</dbReference>
<dbReference type="Pfam" id="PF01400">
    <property type="entry name" value="Astacin"/>
    <property type="match status" value="1"/>
</dbReference>
<dbReference type="Proteomes" id="UP000007879">
    <property type="component" value="Unassembled WGS sequence"/>
</dbReference>
<feature type="binding site" evidence="7">
    <location>
        <position position="161"/>
    </location>
    <ligand>
        <name>Zn(2+)</name>
        <dbReference type="ChEBI" id="CHEBI:29105"/>
        <note>catalytic</note>
    </ligand>
</feature>
<feature type="signal peptide" evidence="8">
    <location>
        <begin position="1"/>
        <end position="26"/>
    </location>
</feature>
<dbReference type="eggNOG" id="KOG3714">
    <property type="taxonomic scope" value="Eukaryota"/>
</dbReference>
<dbReference type="InterPro" id="IPR006026">
    <property type="entry name" value="Peptidase_Metallo"/>
</dbReference>
<dbReference type="OrthoDB" id="291007at2759"/>
<reference evidence="11" key="1">
    <citation type="journal article" date="2010" name="Nature">
        <title>The Amphimedon queenslandica genome and the evolution of animal complexity.</title>
        <authorList>
            <person name="Srivastava M."/>
            <person name="Simakov O."/>
            <person name="Chapman J."/>
            <person name="Fahey B."/>
            <person name="Gauthier M.E."/>
            <person name="Mitros T."/>
            <person name="Richards G.S."/>
            <person name="Conaco C."/>
            <person name="Dacre M."/>
            <person name="Hellsten U."/>
            <person name="Larroux C."/>
            <person name="Putnam N.H."/>
            <person name="Stanke M."/>
            <person name="Adamska M."/>
            <person name="Darling A."/>
            <person name="Degnan S.M."/>
            <person name="Oakley T.H."/>
            <person name="Plachetzki D.C."/>
            <person name="Zhai Y."/>
            <person name="Adamski M."/>
            <person name="Calcino A."/>
            <person name="Cummins S.F."/>
            <person name="Goodstein D.M."/>
            <person name="Harris C."/>
            <person name="Jackson D.J."/>
            <person name="Leys S.P."/>
            <person name="Shu S."/>
            <person name="Woodcroft B.J."/>
            <person name="Vervoort M."/>
            <person name="Kosik K.S."/>
            <person name="Manning G."/>
            <person name="Degnan B.M."/>
            <person name="Rokhsar D.S."/>
        </authorList>
    </citation>
    <scope>NUCLEOTIDE SEQUENCE [LARGE SCALE GENOMIC DNA]</scope>
</reference>
<feature type="domain" description="Peptidase M12A" evidence="9">
    <location>
        <begin position="66"/>
        <end position="261"/>
    </location>
</feature>
<dbReference type="SUPFAM" id="SSF55486">
    <property type="entry name" value="Metalloproteases ('zincins'), catalytic domain"/>
    <property type="match status" value="1"/>
</dbReference>
<dbReference type="InParanoid" id="A0A1X7V1R1"/>
<keyword evidence="2 7" id="KW-0479">Metal-binding</keyword>
<feature type="chain" id="PRO_5011829485" description="Metalloendopeptidase" evidence="8">
    <location>
        <begin position="27"/>
        <end position="623"/>
    </location>
</feature>
<dbReference type="PANTHER" id="PTHR10127:SF780">
    <property type="entry name" value="METALLOENDOPEPTIDASE"/>
    <property type="match status" value="1"/>
</dbReference>
<dbReference type="PROSITE" id="PS51864">
    <property type="entry name" value="ASTACIN"/>
    <property type="match status" value="1"/>
</dbReference>
<keyword evidence="5 7" id="KW-0482">Metalloprotease</keyword>
<keyword evidence="6" id="KW-0325">Glycoprotein</keyword>
<dbReference type="EnsemblMetazoa" id="Aqu2.1.34180_001">
    <property type="protein sequence ID" value="Aqu2.1.34180_001"/>
    <property type="gene ID" value="Aqu2.1.34180"/>
</dbReference>
<dbReference type="Gene3D" id="3.40.390.10">
    <property type="entry name" value="Collagenase (Catalytic Domain)"/>
    <property type="match status" value="1"/>
</dbReference>
<dbReference type="CDD" id="cd04280">
    <property type="entry name" value="ZnMc_astacin_like"/>
    <property type="match status" value="1"/>
</dbReference>
<comment type="caution">
    <text evidence="7">Lacks conserved residue(s) required for the propagation of feature annotation.</text>
</comment>
<evidence type="ECO:0000259" key="9">
    <source>
        <dbReference type="PROSITE" id="PS51864"/>
    </source>
</evidence>
<evidence type="ECO:0000256" key="7">
    <source>
        <dbReference type="PROSITE-ProRule" id="PRU01211"/>
    </source>
</evidence>
<keyword evidence="11" id="KW-1185">Reference proteome</keyword>
<evidence type="ECO:0000256" key="4">
    <source>
        <dbReference type="ARBA" id="ARBA00022833"/>
    </source>
</evidence>
<protein>
    <recommendedName>
        <fullName evidence="8">Metalloendopeptidase</fullName>
        <ecNumber evidence="8">3.4.24.-</ecNumber>
    </recommendedName>
</protein>
<feature type="binding site" evidence="7">
    <location>
        <position position="167"/>
    </location>
    <ligand>
        <name>Zn(2+)</name>
        <dbReference type="ChEBI" id="CHEBI:29105"/>
        <note>catalytic</note>
    </ligand>
</feature>
<evidence type="ECO:0000256" key="3">
    <source>
        <dbReference type="ARBA" id="ARBA00022801"/>
    </source>
</evidence>
<sequence>MIKVRKMAPEATLVVLLLATLACSNGAKIVQPDLLEGDIMLTYEQESLMETLTAIDSGRPGDPQPAVITLKSRKWNDGIVPYVIDGSLGTDAVTAINEAIFDYENETCVKFIQRSINDTDYIKFSYGSGCSSFFGKIGGEQIIYLGPGCYSKGVVIHEIFHALGRWHEHSRTDRDLKVKVHLDNVMPGLERNFEKVNSFLSTNQGVPYDFDSVMHYGSNAFSKNGKQTITPIDKSIDLSRLGQRKGFSHNDILHVKALYCPDSASQWSSWGSWSQCSQTCNGGKSVRTRVCVGGTDCVGQNVDEKACEEASCPQPPQWSSWGAWSGCSATCGTGRRTRVRRCIGGNNCIGTTQEYEDCKLSTCPGKAVWSSWGSWSVCSTTCQGGFQYRTRRCVNGTHRDCSSMGASSENQLCNIGVNCSVMTVERWSECTKSCGGGVQFMIGSNGSMVWRPCNEQNCHNEPCLKGISHRGCYNLPSGSLLFLERSHQLLMDLPYNRTDPVTKCSQAAHDRGYRHFAVALGLCYSAGFNDVDYYKTAGQSTLCENGVGNYFGAFAIDVYEISDESLYAESVSKINECGQDYCMSNDTYIRECSDSVASSGSQTKLQNGLIPLLLLLLLLASFY</sequence>
<comment type="cofactor">
    <cofactor evidence="7 8">
        <name>Zn(2+)</name>
        <dbReference type="ChEBI" id="CHEBI:29105"/>
    </cofactor>
    <text evidence="7 8">Binds 1 zinc ion per subunit.</text>
</comment>
<dbReference type="PROSITE" id="PS51257">
    <property type="entry name" value="PROKAR_LIPOPROTEIN"/>
    <property type="match status" value="1"/>
</dbReference>
<dbReference type="InterPro" id="IPR034035">
    <property type="entry name" value="Astacin-like_dom"/>
</dbReference>
<gene>
    <name evidence="10" type="primary">100637879</name>
</gene>
<reference evidence="10" key="2">
    <citation type="submission" date="2017-05" db="UniProtKB">
        <authorList>
            <consortium name="EnsemblMetazoa"/>
        </authorList>
    </citation>
    <scope>IDENTIFICATION</scope>
</reference>
<dbReference type="Pfam" id="PF00090">
    <property type="entry name" value="TSP_1"/>
    <property type="match status" value="3"/>
</dbReference>
<evidence type="ECO:0000256" key="2">
    <source>
        <dbReference type="ARBA" id="ARBA00022723"/>
    </source>
</evidence>
<accession>A0A1X7V1R1</accession>
<keyword evidence="1 7" id="KW-0645">Protease</keyword>
<dbReference type="EnsemblMetazoa" id="XM_019995409.1">
    <property type="protein sequence ID" value="XP_019850968.1"/>
    <property type="gene ID" value="LOC100637879"/>
</dbReference>
<evidence type="ECO:0000313" key="10">
    <source>
        <dbReference type="EnsemblMetazoa" id="Aqu2.1.34180_001"/>
    </source>
</evidence>
<dbReference type="GO" id="GO:0006508">
    <property type="term" value="P:proteolysis"/>
    <property type="evidence" value="ECO:0007669"/>
    <property type="project" value="UniProtKB-KW"/>
</dbReference>
<dbReference type="AlphaFoldDB" id="A0A1X7V1R1"/>
<proteinExistence type="predicted"/>
<feature type="binding site" evidence="7">
    <location>
        <position position="157"/>
    </location>
    <ligand>
        <name>Zn(2+)</name>
        <dbReference type="ChEBI" id="CHEBI:29105"/>
        <note>catalytic</note>
    </ligand>
</feature>
<dbReference type="InterPro" id="IPR024079">
    <property type="entry name" value="MetalloPept_cat_dom_sf"/>
</dbReference>
<dbReference type="Gene3D" id="2.20.100.10">
    <property type="entry name" value="Thrombospondin type-1 (TSP1) repeat"/>
    <property type="match status" value="3"/>
</dbReference>
<keyword evidence="3 7" id="KW-0378">Hydrolase</keyword>
<dbReference type="GO" id="GO:0008270">
    <property type="term" value="F:zinc ion binding"/>
    <property type="evidence" value="ECO:0007669"/>
    <property type="project" value="UniProtKB-UniRule"/>
</dbReference>
<dbReference type="SMART" id="SM00235">
    <property type="entry name" value="ZnMc"/>
    <property type="match status" value="1"/>
</dbReference>
<dbReference type="KEGG" id="aqu:100637879"/>
<evidence type="ECO:0000256" key="6">
    <source>
        <dbReference type="ARBA" id="ARBA00023180"/>
    </source>
</evidence>
<evidence type="ECO:0000313" key="11">
    <source>
        <dbReference type="Proteomes" id="UP000007879"/>
    </source>
</evidence>
<dbReference type="SUPFAM" id="SSF82895">
    <property type="entry name" value="TSP-1 type 1 repeat"/>
    <property type="match status" value="3"/>
</dbReference>
<dbReference type="InterPro" id="IPR036383">
    <property type="entry name" value="TSP1_rpt_sf"/>
</dbReference>
<organism evidence="10">
    <name type="scientific">Amphimedon queenslandica</name>
    <name type="common">Sponge</name>
    <dbReference type="NCBI Taxonomy" id="400682"/>
    <lineage>
        <taxon>Eukaryota</taxon>
        <taxon>Metazoa</taxon>
        <taxon>Porifera</taxon>
        <taxon>Demospongiae</taxon>
        <taxon>Heteroscleromorpha</taxon>
        <taxon>Haplosclerida</taxon>
        <taxon>Niphatidae</taxon>
        <taxon>Amphimedon</taxon>
    </lineage>
</organism>
<keyword evidence="4 7" id="KW-0862">Zinc</keyword>
<name>A0A1X7V1R1_AMPQE</name>
<keyword evidence="8" id="KW-0732">Signal</keyword>
<dbReference type="GO" id="GO:0004222">
    <property type="term" value="F:metalloendopeptidase activity"/>
    <property type="evidence" value="ECO:0007669"/>
    <property type="project" value="UniProtKB-UniRule"/>
</dbReference>
<dbReference type="PROSITE" id="PS50092">
    <property type="entry name" value="TSP1"/>
    <property type="match status" value="3"/>
</dbReference>
<dbReference type="EC" id="3.4.24.-" evidence="8"/>
<evidence type="ECO:0000256" key="1">
    <source>
        <dbReference type="ARBA" id="ARBA00022670"/>
    </source>
</evidence>
<feature type="active site" evidence="7">
    <location>
        <position position="158"/>
    </location>
</feature>
<dbReference type="SMART" id="SM00209">
    <property type="entry name" value="TSP1"/>
    <property type="match status" value="4"/>
</dbReference>
<dbReference type="InterPro" id="IPR001506">
    <property type="entry name" value="Peptidase_M12A"/>
</dbReference>
<dbReference type="PANTHER" id="PTHR10127">
    <property type="entry name" value="DISCOIDIN, CUB, EGF, LAMININ , AND ZINC METALLOPROTEASE DOMAIN CONTAINING"/>
    <property type="match status" value="1"/>
</dbReference>